<dbReference type="Proteomes" id="UP000000466">
    <property type="component" value="Chromosome"/>
</dbReference>
<keyword evidence="1 2" id="KW-0732">Signal</keyword>
<dbReference type="EMBL" id="CP003746">
    <property type="protein sequence ID" value="AFV00339.1"/>
    <property type="molecule type" value="Genomic_DNA"/>
</dbReference>
<gene>
    <name evidence="4" type="ordered locus">M5M_16030</name>
</gene>
<proteinExistence type="predicted"/>
<reference evidence="4 5" key="1">
    <citation type="journal article" date="2013" name="Genome Announc.">
        <title>Complete genome sequence of Simiduia agarivorans SA1(T), a marine bacterium able to degrade a variety of polysaccharides.</title>
        <authorList>
            <person name="Lin S.Y."/>
            <person name="Shieh W.Y."/>
            <person name="Chen J.S."/>
            <person name="Tang S.L."/>
        </authorList>
    </citation>
    <scope>NUCLEOTIDE SEQUENCE [LARGE SCALE GENOMIC DNA]</scope>
    <source>
        <strain evidence="5">DSM 21679 / JCM 13881 / BCRC 17597 / SA1</strain>
    </source>
</reference>
<evidence type="ECO:0000313" key="4">
    <source>
        <dbReference type="EMBL" id="AFV00339.1"/>
    </source>
</evidence>
<accession>K4KQE5</accession>
<feature type="signal peptide" evidence="2">
    <location>
        <begin position="1"/>
        <end position="21"/>
    </location>
</feature>
<evidence type="ECO:0000259" key="3">
    <source>
        <dbReference type="Pfam" id="PF13505"/>
    </source>
</evidence>
<protein>
    <recommendedName>
        <fullName evidence="3">Outer membrane protein beta-barrel domain-containing protein</fullName>
    </recommendedName>
</protein>
<dbReference type="AlphaFoldDB" id="K4KQE5"/>
<dbReference type="InterPro" id="IPR027385">
    <property type="entry name" value="Beta-barrel_OMP"/>
</dbReference>
<dbReference type="RefSeq" id="WP_015048491.1">
    <property type="nucleotide sequence ID" value="NC_018868.3"/>
</dbReference>
<evidence type="ECO:0000256" key="2">
    <source>
        <dbReference type="SAM" id="SignalP"/>
    </source>
</evidence>
<dbReference type="Pfam" id="PF13505">
    <property type="entry name" value="OMP_b-brl"/>
    <property type="match status" value="1"/>
</dbReference>
<dbReference type="HOGENOM" id="CLU_1331191_0_0_6"/>
<sequence>MKKSLLAVACCTLLAAPAVMAEHKSHIDVSYLGSVSYDSGDGPDVSINLQGLKGGFYVPMTKYFFWSGSADYGSDSDVEGVKVELTTAKVAGGGRLPLGDMFAARAYLGYLNAEINGTGVVDGSGAMGGIALDFSPLEALDVEVLAEFSNAGDIKFSEAGINGFWSFSPAIAVGLGYKYRNYQVQLDPGEADNKFGYVEAGLRISF</sequence>
<organism evidence="4 5">
    <name type="scientific">Simiduia agarivorans (strain DSM 21679 / JCM 13881 / BCRC 17597 / SA1)</name>
    <dbReference type="NCBI Taxonomy" id="1117647"/>
    <lineage>
        <taxon>Bacteria</taxon>
        <taxon>Pseudomonadati</taxon>
        <taxon>Pseudomonadota</taxon>
        <taxon>Gammaproteobacteria</taxon>
        <taxon>Cellvibrionales</taxon>
        <taxon>Cellvibrionaceae</taxon>
        <taxon>Simiduia</taxon>
    </lineage>
</organism>
<feature type="chain" id="PRO_5003880893" description="Outer membrane protein beta-barrel domain-containing protein" evidence="2">
    <location>
        <begin position="22"/>
        <end position="206"/>
    </location>
</feature>
<evidence type="ECO:0000256" key="1">
    <source>
        <dbReference type="ARBA" id="ARBA00022729"/>
    </source>
</evidence>
<name>K4KQE5_SIMAS</name>
<evidence type="ECO:0000313" key="5">
    <source>
        <dbReference type="Proteomes" id="UP000000466"/>
    </source>
</evidence>
<keyword evidence="5" id="KW-1185">Reference proteome</keyword>
<feature type="domain" description="Outer membrane protein beta-barrel" evidence="3">
    <location>
        <begin position="7"/>
        <end position="162"/>
    </location>
</feature>
<dbReference type="KEGG" id="saga:M5M_16030"/>